<dbReference type="PANTHER" id="PTHR12752">
    <property type="entry name" value="PHOSPHOINOSITOL 3-PHOSPHATE-BINDING PROTEIN"/>
    <property type="match status" value="1"/>
</dbReference>
<evidence type="ECO:0000259" key="6">
    <source>
        <dbReference type="PROSITE" id="PS50023"/>
    </source>
</evidence>
<dbReference type="InterPro" id="IPR011993">
    <property type="entry name" value="PH-like_dom_sf"/>
</dbReference>
<dbReference type="InterPro" id="IPR001781">
    <property type="entry name" value="Znf_LIM"/>
</dbReference>
<dbReference type="InterPro" id="IPR001849">
    <property type="entry name" value="PH_domain"/>
</dbReference>
<evidence type="ECO:0000256" key="2">
    <source>
        <dbReference type="ARBA" id="ARBA00022833"/>
    </source>
</evidence>
<feature type="region of interest" description="Disordered" evidence="4">
    <location>
        <begin position="233"/>
        <end position="320"/>
    </location>
</feature>
<reference evidence="7 8" key="1">
    <citation type="journal article" date="2011" name="Genome Res.">
        <title>Phylogeny-wide analysis of social amoeba genomes highlights ancient origins for complex intercellular communication.</title>
        <authorList>
            <person name="Heidel A.J."/>
            <person name="Lawal H.M."/>
            <person name="Felder M."/>
            <person name="Schilde C."/>
            <person name="Helps N.R."/>
            <person name="Tunggal B."/>
            <person name="Rivero F."/>
            <person name="John U."/>
            <person name="Schleicher M."/>
            <person name="Eichinger L."/>
            <person name="Platzer M."/>
            <person name="Noegel A.A."/>
            <person name="Schaap P."/>
            <person name="Gloeckner G."/>
        </authorList>
    </citation>
    <scope>NUCLEOTIDE SEQUENCE [LARGE SCALE GENOMIC DNA]</scope>
    <source>
        <strain evidence="8">ATCC 26659 / Pp 5 / PN500</strain>
    </source>
</reference>
<feature type="domain" description="LIM zinc-binding" evidence="6">
    <location>
        <begin position="391"/>
        <end position="455"/>
    </location>
</feature>
<dbReference type="FunCoup" id="D3B6X2">
    <property type="interactions" value="492"/>
</dbReference>
<dbReference type="Pfam" id="PF00412">
    <property type="entry name" value="LIM"/>
    <property type="match status" value="2"/>
</dbReference>
<organism evidence="7 8">
    <name type="scientific">Heterostelium pallidum (strain ATCC 26659 / Pp 5 / PN500)</name>
    <name type="common">Cellular slime mold</name>
    <name type="synonym">Polysphondylium pallidum</name>
    <dbReference type="NCBI Taxonomy" id="670386"/>
    <lineage>
        <taxon>Eukaryota</taxon>
        <taxon>Amoebozoa</taxon>
        <taxon>Evosea</taxon>
        <taxon>Eumycetozoa</taxon>
        <taxon>Dictyostelia</taxon>
        <taxon>Acytosteliales</taxon>
        <taxon>Acytosteliaceae</taxon>
        <taxon>Heterostelium</taxon>
    </lineage>
</organism>
<gene>
    <name evidence="7" type="ORF">PPL_04203</name>
</gene>
<dbReference type="Gene3D" id="2.30.29.30">
    <property type="entry name" value="Pleckstrin-homology domain (PH domain)/Phosphotyrosine-binding domain (PTB)"/>
    <property type="match status" value="2"/>
</dbReference>
<dbReference type="EMBL" id="ADBJ01000018">
    <property type="protein sequence ID" value="EFA82515.1"/>
    <property type="molecule type" value="Genomic_DNA"/>
</dbReference>
<dbReference type="InParanoid" id="D3B6X2"/>
<evidence type="ECO:0000259" key="5">
    <source>
        <dbReference type="PROSITE" id="PS50003"/>
    </source>
</evidence>
<dbReference type="STRING" id="670386.D3B6X2"/>
<keyword evidence="8" id="KW-1185">Reference proteome</keyword>
<feature type="compositionally biased region" description="Low complexity" evidence="4">
    <location>
        <begin position="234"/>
        <end position="259"/>
    </location>
</feature>
<protein>
    <submittedName>
        <fullName evidence="7">Prespore-specific protein</fullName>
    </submittedName>
</protein>
<evidence type="ECO:0000256" key="3">
    <source>
        <dbReference type="PROSITE-ProRule" id="PRU00125"/>
    </source>
</evidence>
<keyword evidence="1 3" id="KW-0479">Metal-binding</keyword>
<dbReference type="SUPFAM" id="SSF50729">
    <property type="entry name" value="PH domain-like"/>
    <property type="match status" value="2"/>
</dbReference>
<proteinExistence type="predicted"/>
<dbReference type="GO" id="GO:0046872">
    <property type="term" value="F:metal ion binding"/>
    <property type="evidence" value="ECO:0007669"/>
    <property type="project" value="UniProtKB-KW"/>
</dbReference>
<dbReference type="SMART" id="SM00233">
    <property type="entry name" value="PH"/>
    <property type="match status" value="2"/>
</dbReference>
<name>D3B6X2_HETP5</name>
<dbReference type="PROSITE" id="PS50003">
    <property type="entry name" value="PH_DOMAIN"/>
    <property type="match status" value="2"/>
</dbReference>
<dbReference type="SMART" id="SM00132">
    <property type="entry name" value="LIM"/>
    <property type="match status" value="2"/>
</dbReference>
<evidence type="ECO:0000256" key="4">
    <source>
        <dbReference type="SAM" id="MobiDB-lite"/>
    </source>
</evidence>
<dbReference type="AlphaFoldDB" id="D3B6X2"/>
<dbReference type="Proteomes" id="UP000001396">
    <property type="component" value="Unassembled WGS sequence"/>
</dbReference>
<evidence type="ECO:0000313" key="7">
    <source>
        <dbReference type="EMBL" id="EFA82515.1"/>
    </source>
</evidence>
<feature type="domain" description="PH" evidence="5">
    <location>
        <begin position="3"/>
        <end position="107"/>
    </location>
</feature>
<dbReference type="Gene3D" id="2.10.110.10">
    <property type="entry name" value="Cysteine Rich Protein"/>
    <property type="match status" value="2"/>
</dbReference>
<dbReference type="SUPFAM" id="SSF57716">
    <property type="entry name" value="Glucocorticoid receptor-like (DNA-binding domain)"/>
    <property type="match status" value="2"/>
</dbReference>
<feature type="compositionally biased region" description="Low complexity" evidence="4">
    <location>
        <begin position="268"/>
        <end position="304"/>
    </location>
</feature>
<dbReference type="PROSITE" id="PS50023">
    <property type="entry name" value="LIM_DOMAIN_2"/>
    <property type="match status" value="2"/>
</dbReference>
<keyword evidence="3" id="KW-0440">LIM domain</keyword>
<evidence type="ECO:0000313" key="8">
    <source>
        <dbReference type="Proteomes" id="UP000001396"/>
    </source>
</evidence>
<comment type="caution">
    <text evidence="7">The sequence shown here is derived from an EMBL/GenBank/DDBJ whole genome shotgun (WGS) entry which is preliminary data.</text>
</comment>
<dbReference type="RefSeq" id="XP_020434632.1">
    <property type="nucleotide sequence ID" value="XM_020575112.1"/>
</dbReference>
<dbReference type="PROSITE" id="PS00478">
    <property type="entry name" value="LIM_DOMAIN_1"/>
    <property type="match status" value="2"/>
</dbReference>
<feature type="domain" description="PH" evidence="5">
    <location>
        <begin position="137"/>
        <end position="231"/>
    </location>
</feature>
<feature type="domain" description="LIM zinc-binding" evidence="6">
    <location>
        <begin position="488"/>
        <end position="547"/>
    </location>
</feature>
<dbReference type="PANTHER" id="PTHR12752:SF9">
    <property type="entry name" value="KRAMER, ISOFORM I"/>
    <property type="match status" value="1"/>
</dbReference>
<dbReference type="GeneID" id="31359690"/>
<keyword evidence="2 3" id="KW-0862">Zinc</keyword>
<accession>D3B6X2</accession>
<feature type="compositionally biased region" description="Basic and acidic residues" evidence="4">
    <location>
        <begin position="305"/>
        <end position="315"/>
    </location>
</feature>
<evidence type="ECO:0000256" key="1">
    <source>
        <dbReference type="ARBA" id="ARBA00022723"/>
    </source>
</evidence>
<sequence length="547" mass="61241">MENKSKDGNIAILSADGKAWKKKQCSLKDRILYIYENKTTKVEDSKILHFIPLARCGVITTAVKGPTGKANCFKISHQFDDSIMYWFSTETDDELKDWVATLQVCCAIQKEPEQVEAVRGRSKSIAFKPDALQLAGISDFSGWLKKQSTSGLRKGWKKRWCVLKDMVLYYYEGPESKLKGKQSIPGWSVEADNSLPFCIKLSHPAYPVLLLQAENEEDRTKWINNIKENHKHLTASSSASSASTTTTPSSTPVKSAASPEPKLMNGANTSSSKDISESSDTNSNLDDSSSAVTTASKTTVATPSSKEEVVEEQKPTENSVVVPTLSINHNHNNNNINSIDTDLSELSQMSSAPTTPSKVLSPGRPALKRVETKDVLSEFDKMFSSFAVNLVKCGLCKEPITSGQTSIEAVGQQWHSHHLLCCQCGKHLIGLEEIPYVERDGKLYCKEDHDKTFKESNCHKCQKSLMINFVHKGKVYCKDHYALEIEDLICQGCEKPLGDLPYYSFENKKWHHDHFKCAYCKHTIHNPSDSHFKNKQPYCKNCYKSLF</sequence>
<dbReference type="Pfam" id="PF00169">
    <property type="entry name" value="PH"/>
    <property type="match status" value="2"/>
</dbReference>
<dbReference type="CDD" id="cd08368">
    <property type="entry name" value="LIM"/>
    <property type="match status" value="1"/>
</dbReference>
<dbReference type="CDD" id="cd00821">
    <property type="entry name" value="PH"/>
    <property type="match status" value="1"/>
</dbReference>